<reference evidence="1 2" key="1">
    <citation type="submission" date="2020-09" db="EMBL/GenBank/DDBJ databases">
        <title>Sphingomonas sp., a new species isolated from pork steak.</title>
        <authorList>
            <person name="Heidler von Heilborn D."/>
        </authorList>
    </citation>
    <scope>NUCLEOTIDE SEQUENCE [LARGE SCALE GENOMIC DNA]</scope>
    <source>
        <strain evidence="2">S8-3T</strain>
    </source>
</reference>
<dbReference type="RefSeq" id="WP_187761962.1">
    <property type="nucleotide sequence ID" value="NZ_CP061038.1"/>
</dbReference>
<gene>
    <name evidence="1" type="ORF">H3Z74_24025</name>
</gene>
<dbReference type="AlphaFoldDB" id="A0A7H0LIZ8"/>
<sequence>MDPACFAPLTERQAAGESGMEVNHQYVDVRGCSIEDARQALTEEAEFLEELEASGWDGGVADQLMDDAYESEFLFGFDVGTAGAIFALSAAGAVPITSCNGGVIDGERHASDVPTILFSATPEILPPILRAAAAADAGLINNDGNVELFADWLPKLHAFAGQLLAELER</sequence>
<dbReference type="EMBL" id="CP061038">
    <property type="protein sequence ID" value="QNQ09651.1"/>
    <property type="molecule type" value="Genomic_DNA"/>
</dbReference>
<proteinExistence type="predicted"/>
<evidence type="ECO:0000313" key="2">
    <source>
        <dbReference type="Proteomes" id="UP000516148"/>
    </source>
</evidence>
<keyword evidence="2" id="KW-1185">Reference proteome</keyword>
<dbReference type="Proteomes" id="UP000516148">
    <property type="component" value="Chromosome"/>
</dbReference>
<organism evidence="1 2">
    <name type="scientific">Sphingomonas alpina</name>
    <dbReference type="NCBI Taxonomy" id="653931"/>
    <lineage>
        <taxon>Bacteria</taxon>
        <taxon>Pseudomonadati</taxon>
        <taxon>Pseudomonadota</taxon>
        <taxon>Alphaproteobacteria</taxon>
        <taxon>Sphingomonadales</taxon>
        <taxon>Sphingomonadaceae</taxon>
        <taxon>Sphingomonas</taxon>
    </lineage>
</organism>
<dbReference type="KEGG" id="spap:H3Z74_24025"/>
<evidence type="ECO:0000313" key="1">
    <source>
        <dbReference type="EMBL" id="QNQ09651.1"/>
    </source>
</evidence>
<protein>
    <submittedName>
        <fullName evidence="1">Uncharacterized protein</fullName>
    </submittedName>
</protein>
<accession>A0A7H0LIZ8</accession>
<name>A0A7H0LIZ8_9SPHN</name>